<name>A0A543I3Y7_9MICO</name>
<keyword evidence="2" id="KW-1003">Cell membrane</keyword>
<evidence type="ECO:0000256" key="3">
    <source>
        <dbReference type="ARBA" id="ARBA00022692"/>
    </source>
</evidence>
<keyword evidence="3 7" id="KW-0812">Transmembrane</keyword>
<feature type="domain" description="MacB-like periplasmic core" evidence="9">
    <location>
        <begin position="21"/>
        <end position="261"/>
    </location>
</feature>
<evidence type="ECO:0000256" key="1">
    <source>
        <dbReference type="ARBA" id="ARBA00004651"/>
    </source>
</evidence>
<comment type="caution">
    <text evidence="10">The sequence shown here is derived from an EMBL/GenBank/DDBJ whole genome shotgun (WGS) entry which is preliminary data.</text>
</comment>
<dbReference type="PANTHER" id="PTHR30572:SF4">
    <property type="entry name" value="ABC TRANSPORTER PERMEASE YTRF"/>
    <property type="match status" value="1"/>
</dbReference>
<feature type="transmembrane region" description="Helical" evidence="7">
    <location>
        <begin position="287"/>
        <end position="311"/>
    </location>
</feature>
<evidence type="ECO:0000256" key="5">
    <source>
        <dbReference type="ARBA" id="ARBA00023136"/>
    </source>
</evidence>
<dbReference type="PANTHER" id="PTHR30572">
    <property type="entry name" value="MEMBRANE COMPONENT OF TRANSPORTER-RELATED"/>
    <property type="match status" value="1"/>
</dbReference>
<organism evidence="10 11">
    <name type="scientific">Klugiella xanthotipulae</name>
    <dbReference type="NCBI Taxonomy" id="244735"/>
    <lineage>
        <taxon>Bacteria</taxon>
        <taxon>Bacillati</taxon>
        <taxon>Actinomycetota</taxon>
        <taxon>Actinomycetes</taxon>
        <taxon>Micrococcales</taxon>
        <taxon>Microbacteriaceae</taxon>
        <taxon>Klugiella</taxon>
    </lineage>
</organism>
<dbReference type="Pfam" id="PF02687">
    <property type="entry name" value="FtsX"/>
    <property type="match status" value="1"/>
</dbReference>
<dbReference type="InterPro" id="IPR025857">
    <property type="entry name" value="MacB_PCD"/>
</dbReference>
<evidence type="ECO:0000256" key="7">
    <source>
        <dbReference type="SAM" id="Phobius"/>
    </source>
</evidence>
<reference evidence="10 11" key="1">
    <citation type="submission" date="2019-06" db="EMBL/GenBank/DDBJ databases">
        <title>Sequencing the genomes of 1000 actinobacteria strains.</title>
        <authorList>
            <person name="Klenk H.-P."/>
        </authorList>
    </citation>
    <scope>NUCLEOTIDE SEQUENCE [LARGE SCALE GENOMIC DNA]</scope>
    <source>
        <strain evidence="10 11">DSM 18031</strain>
    </source>
</reference>
<evidence type="ECO:0000313" key="10">
    <source>
        <dbReference type="EMBL" id="TQM65261.1"/>
    </source>
</evidence>
<feature type="domain" description="ABC3 transporter permease C-terminal" evidence="8">
    <location>
        <begin position="290"/>
        <end position="413"/>
    </location>
</feature>
<evidence type="ECO:0000256" key="2">
    <source>
        <dbReference type="ARBA" id="ARBA00022475"/>
    </source>
</evidence>
<dbReference type="Proteomes" id="UP000318331">
    <property type="component" value="Unassembled WGS sequence"/>
</dbReference>
<dbReference type="RefSeq" id="WP_141914929.1">
    <property type="nucleotide sequence ID" value="NZ_BAAAYS010000018.1"/>
</dbReference>
<gene>
    <name evidence="10" type="ORF">FB466_0052</name>
</gene>
<evidence type="ECO:0000259" key="8">
    <source>
        <dbReference type="Pfam" id="PF02687"/>
    </source>
</evidence>
<proteinExistence type="inferred from homology"/>
<dbReference type="EMBL" id="VFPN01000001">
    <property type="protein sequence ID" value="TQM65261.1"/>
    <property type="molecule type" value="Genomic_DNA"/>
</dbReference>
<feature type="transmembrane region" description="Helical" evidence="7">
    <location>
        <begin position="332"/>
        <end position="358"/>
    </location>
</feature>
<protein>
    <submittedName>
        <fullName evidence="10">Putative ABC transport system permease protein</fullName>
    </submittedName>
</protein>
<evidence type="ECO:0000256" key="4">
    <source>
        <dbReference type="ARBA" id="ARBA00022989"/>
    </source>
</evidence>
<comment type="similarity">
    <text evidence="6">Belongs to the ABC-4 integral membrane protein family.</text>
</comment>
<dbReference type="AlphaFoldDB" id="A0A543I3Y7"/>
<dbReference type="OrthoDB" id="9780560at2"/>
<dbReference type="GO" id="GO:0022857">
    <property type="term" value="F:transmembrane transporter activity"/>
    <property type="evidence" value="ECO:0007669"/>
    <property type="project" value="TreeGrafter"/>
</dbReference>
<dbReference type="InterPro" id="IPR003838">
    <property type="entry name" value="ABC3_permease_C"/>
</dbReference>
<accession>A0A543I3Y7</accession>
<sequence>MRFADILGMASGGMWRNKTRSILTIVAIFVAAFTITLTTAIGAGVSTYLDKQTDGFGAPNLMQVSVAAEDDGDGPAVYDPKAQTNFGQTVSTLTNADIDAIAAIKNVDSAVPFEGSSPSYIQTNGDKFVLSSQQLVRGQTVDVVAGSAPKEGAQPEIIISPQYAIALGFDTNKDAVGATVTLGVSDPLQQVQTVEAKISGVMNESLLGGGRLWVNDTLQDKVTAIAQQGLPAEATDSYFAAVLYAANTDPETMTQIKADLSDLGFQGMTVEDQIGIAKQIFDAITTVLTVFGVIALLAASLGVINTLYMSVQDRTKEIGLMKAGGLSSGRVFSLFSIEAMLLGLWGSVLGILAAWGVGQAVNQVAAESFLKDLPGFDLMLFPLASLAVIVGIILVITFLAGTLPARRAARLNPIDALRYE</sequence>
<keyword evidence="11" id="KW-1185">Reference proteome</keyword>
<dbReference type="GO" id="GO:0005886">
    <property type="term" value="C:plasma membrane"/>
    <property type="evidence" value="ECO:0007669"/>
    <property type="project" value="UniProtKB-SubCell"/>
</dbReference>
<comment type="subcellular location">
    <subcellularLocation>
        <location evidence="1">Cell membrane</location>
        <topology evidence="1">Multi-pass membrane protein</topology>
    </subcellularLocation>
</comment>
<evidence type="ECO:0000259" key="9">
    <source>
        <dbReference type="Pfam" id="PF12704"/>
    </source>
</evidence>
<evidence type="ECO:0000256" key="6">
    <source>
        <dbReference type="ARBA" id="ARBA00038076"/>
    </source>
</evidence>
<dbReference type="Pfam" id="PF12704">
    <property type="entry name" value="MacB_PCD"/>
    <property type="match status" value="1"/>
</dbReference>
<dbReference type="InterPro" id="IPR050250">
    <property type="entry name" value="Macrolide_Exporter_MacB"/>
</dbReference>
<keyword evidence="5 7" id="KW-0472">Membrane</keyword>
<keyword evidence="4 7" id="KW-1133">Transmembrane helix</keyword>
<feature type="transmembrane region" description="Helical" evidence="7">
    <location>
        <begin position="378"/>
        <end position="400"/>
    </location>
</feature>
<evidence type="ECO:0000313" key="11">
    <source>
        <dbReference type="Proteomes" id="UP000318331"/>
    </source>
</evidence>